<dbReference type="KEGG" id="nhl:Nhal_2047"/>
<dbReference type="Proteomes" id="UP000001844">
    <property type="component" value="Chromosome"/>
</dbReference>
<name>D5C4G8_NITHN</name>
<keyword evidence="3" id="KW-1185">Reference proteome</keyword>
<dbReference type="EMBL" id="CP001798">
    <property type="protein sequence ID" value="ADE15152.1"/>
    <property type="molecule type" value="Genomic_DNA"/>
</dbReference>
<evidence type="ECO:0000259" key="1">
    <source>
        <dbReference type="Pfam" id="PF15919"/>
    </source>
</evidence>
<dbReference type="Pfam" id="PF15919">
    <property type="entry name" value="HicB_lk_antitox"/>
    <property type="match status" value="1"/>
</dbReference>
<feature type="domain" description="HicB-like antitoxin of toxin-antitoxin system" evidence="1">
    <location>
        <begin position="3"/>
        <end position="64"/>
    </location>
</feature>
<dbReference type="Gene3D" id="3.30.160.250">
    <property type="match status" value="1"/>
</dbReference>
<dbReference type="InterPro" id="IPR051404">
    <property type="entry name" value="TA_system_antitoxin"/>
</dbReference>
<dbReference type="InterPro" id="IPR035069">
    <property type="entry name" value="TTHA1013/TTHA0281-like"/>
</dbReference>
<dbReference type="InterPro" id="IPR031807">
    <property type="entry name" value="HicB-like"/>
</dbReference>
<dbReference type="SUPFAM" id="SSF143100">
    <property type="entry name" value="TTHA1013/TTHA0281-like"/>
    <property type="match status" value="1"/>
</dbReference>
<protein>
    <recommendedName>
        <fullName evidence="1">HicB-like antitoxin of toxin-antitoxin system domain-containing protein</fullName>
    </recommendedName>
</protein>
<dbReference type="eggNOG" id="COG1598">
    <property type="taxonomic scope" value="Bacteria"/>
</dbReference>
<accession>D5C4G8</accession>
<dbReference type="RefSeq" id="WP_013033017.1">
    <property type="nucleotide sequence ID" value="NC_013960.1"/>
</dbReference>
<dbReference type="PANTHER" id="PTHR34504:SF2">
    <property type="entry name" value="UPF0150 PROTEIN SSL0259"/>
    <property type="match status" value="1"/>
</dbReference>
<dbReference type="STRING" id="472759.Nhal_2047"/>
<dbReference type="PANTHER" id="PTHR34504">
    <property type="entry name" value="ANTITOXIN HICB"/>
    <property type="match status" value="1"/>
</dbReference>
<dbReference type="AlphaFoldDB" id="D5C4G8"/>
<reference evidence="3" key="1">
    <citation type="submission" date="2010-04" db="EMBL/GenBank/DDBJ databases">
        <title>Complete genome sequence of Nitrosococcus halophilus Nc4, a salt-adapted, aerobic obligate ammonia-oxidizing sulfur purple bacterium.</title>
        <authorList>
            <consortium name="US DOE Joint Genome Institute"/>
            <person name="Campbell M.A."/>
            <person name="Malfatti S.A."/>
            <person name="Chain P.S.G."/>
            <person name="Heidelberg J.F."/>
            <person name="Ward B.B."/>
            <person name="Klotz M.G."/>
        </authorList>
    </citation>
    <scope>NUCLEOTIDE SEQUENCE [LARGE SCALE GENOMIC DNA]</scope>
    <source>
        <strain evidence="3">Nc4</strain>
    </source>
</reference>
<evidence type="ECO:0000313" key="2">
    <source>
        <dbReference type="EMBL" id="ADE15152.1"/>
    </source>
</evidence>
<gene>
    <name evidence="2" type="ordered locus">Nhal_2047</name>
</gene>
<sequence>MKFVVTLDRDEDGMWIIECPSIPGCVSQGKTREEALENIKEAIQLCLEVRAEHGLPLTVETKQVEVRV</sequence>
<dbReference type="HOGENOM" id="CLU_114047_2_2_6"/>
<dbReference type="OrthoDB" id="9807959at2"/>
<proteinExistence type="predicted"/>
<organism evidence="2 3">
    <name type="scientific">Nitrosococcus halophilus (strain Nc4)</name>
    <dbReference type="NCBI Taxonomy" id="472759"/>
    <lineage>
        <taxon>Bacteria</taxon>
        <taxon>Pseudomonadati</taxon>
        <taxon>Pseudomonadota</taxon>
        <taxon>Gammaproteobacteria</taxon>
        <taxon>Chromatiales</taxon>
        <taxon>Chromatiaceae</taxon>
        <taxon>Nitrosococcus</taxon>
    </lineage>
</organism>
<evidence type="ECO:0000313" key="3">
    <source>
        <dbReference type="Proteomes" id="UP000001844"/>
    </source>
</evidence>